<feature type="compositionally biased region" description="Basic and acidic residues" evidence="1">
    <location>
        <begin position="87"/>
        <end position="99"/>
    </location>
</feature>
<dbReference type="Gramene" id="KOM26095">
    <property type="protein sequence ID" value="KOM26095"/>
    <property type="gene ID" value="LR48_Vigan230s000600"/>
</dbReference>
<evidence type="ECO:0000256" key="1">
    <source>
        <dbReference type="SAM" id="MobiDB-lite"/>
    </source>
</evidence>
<name>A0A0L9T676_PHAAN</name>
<reference evidence="3" key="1">
    <citation type="journal article" date="2015" name="Proc. Natl. Acad. Sci. U.S.A.">
        <title>Genome sequencing of adzuki bean (Vigna angularis) provides insight into high starch and low fat accumulation and domestication.</title>
        <authorList>
            <person name="Yang K."/>
            <person name="Tian Z."/>
            <person name="Chen C."/>
            <person name="Luo L."/>
            <person name="Zhao B."/>
            <person name="Wang Z."/>
            <person name="Yu L."/>
            <person name="Li Y."/>
            <person name="Sun Y."/>
            <person name="Li W."/>
            <person name="Chen Y."/>
            <person name="Li Y."/>
            <person name="Zhang Y."/>
            <person name="Ai D."/>
            <person name="Zhao J."/>
            <person name="Shang C."/>
            <person name="Ma Y."/>
            <person name="Wu B."/>
            <person name="Wang M."/>
            <person name="Gao L."/>
            <person name="Sun D."/>
            <person name="Zhang P."/>
            <person name="Guo F."/>
            <person name="Wang W."/>
            <person name="Li Y."/>
            <person name="Wang J."/>
            <person name="Varshney R.K."/>
            <person name="Wang J."/>
            <person name="Ling H.Q."/>
            <person name="Wan P."/>
        </authorList>
    </citation>
    <scope>NUCLEOTIDE SEQUENCE</scope>
    <source>
        <strain evidence="3">cv. Jingnong 6</strain>
    </source>
</reference>
<dbReference type="AlphaFoldDB" id="A0A0L9T676"/>
<evidence type="ECO:0000313" key="3">
    <source>
        <dbReference type="Proteomes" id="UP000053144"/>
    </source>
</evidence>
<protein>
    <submittedName>
        <fullName evidence="2">Uncharacterized protein</fullName>
    </submittedName>
</protein>
<feature type="region of interest" description="Disordered" evidence="1">
    <location>
        <begin position="1"/>
        <end position="109"/>
    </location>
</feature>
<evidence type="ECO:0000313" key="2">
    <source>
        <dbReference type="EMBL" id="KOM26095.1"/>
    </source>
</evidence>
<dbReference type="Proteomes" id="UP000053144">
    <property type="component" value="Unassembled WGS sequence"/>
</dbReference>
<accession>A0A0L9T676</accession>
<proteinExistence type="predicted"/>
<gene>
    <name evidence="2" type="ORF">LR48_Vigan230s000600</name>
</gene>
<feature type="compositionally biased region" description="Basic residues" evidence="1">
    <location>
        <begin position="14"/>
        <end position="28"/>
    </location>
</feature>
<feature type="compositionally biased region" description="Basic and acidic residues" evidence="1">
    <location>
        <begin position="1"/>
        <end position="13"/>
    </location>
</feature>
<organism evidence="2 3">
    <name type="scientific">Phaseolus angularis</name>
    <name type="common">Azuki bean</name>
    <name type="synonym">Vigna angularis</name>
    <dbReference type="NCBI Taxonomy" id="3914"/>
    <lineage>
        <taxon>Eukaryota</taxon>
        <taxon>Viridiplantae</taxon>
        <taxon>Streptophyta</taxon>
        <taxon>Embryophyta</taxon>
        <taxon>Tracheophyta</taxon>
        <taxon>Spermatophyta</taxon>
        <taxon>Magnoliopsida</taxon>
        <taxon>eudicotyledons</taxon>
        <taxon>Gunneridae</taxon>
        <taxon>Pentapetalae</taxon>
        <taxon>rosids</taxon>
        <taxon>fabids</taxon>
        <taxon>Fabales</taxon>
        <taxon>Fabaceae</taxon>
        <taxon>Papilionoideae</taxon>
        <taxon>50 kb inversion clade</taxon>
        <taxon>NPAAA clade</taxon>
        <taxon>indigoferoid/millettioid clade</taxon>
        <taxon>Phaseoleae</taxon>
        <taxon>Vigna</taxon>
    </lineage>
</organism>
<dbReference type="EMBL" id="KQ258304">
    <property type="protein sequence ID" value="KOM26095.1"/>
    <property type="molecule type" value="Genomic_DNA"/>
</dbReference>
<sequence length="136" mass="15656">MQERKAGKNNRGEARKKRKVGKHKGKGRGRAESVKGRTKKLKGKEERLRVQKTYPEAEGTQGEARWRTRTPSKAHGDRGSSQIQTLKIERERESKRESAQTEMSTDAEERSICSQIFHCSHSFGRCHRLMSQSRSF</sequence>